<feature type="region of interest" description="Disordered" evidence="1">
    <location>
        <begin position="90"/>
        <end position="127"/>
    </location>
</feature>
<evidence type="ECO:0000313" key="2">
    <source>
        <dbReference type="EnsemblPlants" id="EMT12627"/>
    </source>
</evidence>
<protein>
    <submittedName>
        <fullName evidence="2">Uncharacterized protein</fullName>
    </submittedName>
</protein>
<organism evidence="2">
    <name type="scientific">Aegilops tauschii</name>
    <name type="common">Tausch's goatgrass</name>
    <name type="synonym">Aegilops squarrosa</name>
    <dbReference type="NCBI Taxonomy" id="37682"/>
    <lineage>
        <taxon>Eukaryota</taxon>
        <taxon>Viridiplantae</taxon>
        <taxon>Streptophyta</taxon>
        <taxon>Embryophyta</taxon>
        <taxon>Tracheophyta</taxon>
        <taxon>Spermatophyta</taxon>
        <taxon>Magnoliopsida</taxon>
        <taxon>Liliopsida</taxon>
        <taxon>Poales</taxon>
        <taxon>Poaceae</taxon>
        <taxon>BOP clade</taxon>
        <taxon>Pooideae</taxon>
        <taxon>Triticodae</taxon>
        <taxon>Triticeae</taxon>
        <taxon>Triticinae</taxon>
        <taxon>Aegilops</taxon>
    </lineage>
</organism>
<feature type="compositionally biased region" description="Basic and acidic residues" evidence="1">
    <location>
        <begin position="100"/>
        <end position="117"/>
    </location>
</feature>
<dbReference type="AlphaFoldDB" id="M8B791"/>
<reference evidence="2" key="1">
    <citation type="submission" date="2015-06" db="UniProtKB">
        <authorList>
            <consortium name="EnsemblPlants"/>
        </authorList>
    </citation>
    <scope>IDENTIFICATION</scope>
</reference>
<evidence type="ECO:0000256" key="1">
    <source>
        <dbReference type="SAM" id="MobiDB-lite"/>
    </source>
</evidence>
<accession>M8B791</accession>
<dbReference type="EnsemblPlants" id="EMT12627">
    <property type="protein sequence ID" value="EMT12627"/>
    <property type="gene ID" value="F775_42314"/>
</dbReference>
<name>M8B791_AEGTA</name>
<feature type="region of interest" description="Disordered" evidence="1">
    <location>
        <begin position="225"/>
        <end position="247"/>
    </location>
</feature>
<proteinExistence type="predicted"/>
<sequence length="275" mass="29462">MENHRDDGFASSAASLEGIRGLAAGEDPIHVETMTPTQTYQVLSGDDSMEMMMRGVNGDPCDFLTKPPGNDGMHNIRCPVKERSLNAAVNAAPANTDPRSSQDGKSRKRPTEVDHSDAGGFGSRTAKKITTEKHALLHKVANNRIIGTEDNTQNIIRELLEHDGVSATIDQVSSHLQGEKDVMENTATIDMTHGIQNVAAMDMIHGIQNAATMDMPQGMQNAAIGETAKDGDGPAGQTGAVQPHGLGSEVFNWENTSFETAGLNSEGMEESWEHT</sequence>